<organism evidence="2 3">
    <name type="scientific">Tenebrio molitor</name>
    <name type="common">Yellow mealworm beetle</name>
    <dbReference type="NCBI Taxonomy" id="7067"/>
    <lineage>
        <taxon>Eukaryota</taxon>
        <taxon>Metazoa</taxon>
        <taxon>Ecdysozoa</taxon>
        <taxon>Arthropoda</taxon>
        <taxon>Hexapoda</taxon>
        <taxon>Insecta</taxon>
        <taxon>Pterygota</taxon>
        <taxon>Neoptera</taxon>
        <taxon>Endopterygota</taxon>
        <taxon>Coleoptera</taxon>
        <taxon>Polyphaga</taxon>
        <taxon>Cucujiformia</taxon>
        <taxon>Tenebrionidae</taxon>
        <taxon>Tenebrio</taxon>
    </lineage>
</organism>
<feature type="region of interest" description="Disordered" evidence="1">
    <location>
        <begin position="27"/>
        <end position="64"/>
    </location>
</feature>
<sequence>MESSFGDPCLQEEVQLMCNAAPENCSGAPLTRLPDWDRAKGATDRVPRKLSQNLRLQNSKENKK</sequence>
<gene>
    <name evidence="2" type="ORF">GEV33_015497</name>
</gene>
<feature type="compositionally biased region" description="Basic and acidic residues" evidence="1">
    <location>
        <begin position="34"/>
        <end position="47"/>
    </location>
</feature>
<keyword evidence="3" id="KW-1185">Reference proteome</keyword>
<protein>
    <submittedName>
        <fullName evidence="2">Uncharacterized protein</fullName>
    </submittedName>
</protein>
<evidence type="ECO:0000256" key="1">
    <source>
        <dbReference type="SAM" id="MobiDB-lite"/>
    </source>
</evidence>
<evidence type="ECO:0000313" key="2">
    <source>
        <dbReference type="EMBL" id="KAH0807294.1"/>
    </source>
</evidence>
<reference evidence="2" key="1">
    <citation type="journal article" date="2020" name="J Insects Food Feed">
        <title>The yellow mealworm (Tenebrio molitor) genome: a resource for the emerging insects as food and feed industry.</title>
        <authorList>
            <person name="Eriksson T."/>
            <person name="Andere A."/>
            <person name="Kelstrup H."/>
            <person name="Emery V."/>
            <person name="Picard C."/>
        </authorList>
    </citation>
    <scope>NUCLEOTIDE SEQUENCE</scope>
    <source>
        <strain evidence="2">Stoneville</strain>
        <tissue evidence="2">Whole head</tissue>
    </source>
</reference>
<accession>A0A8J6L0G8</accession>
<dbReference type="AlphaFoldDB" id="A0A8J6L0G8"/>
<name>A0A8J6L0G8_TENMO</name>
<reference evidence="2" key="2">
    <citation type="submission" date="2021-08" db="EMBL/GenBank/DDBJ databases">
        <authorList>
            <person name="Eriksson T."/>
        </authorList>
    </citation>
    <scope>NUCLEOTIDE SEQUENCE</scope>
    <source>
        <strain evidence="2">Stoneville</strain>
        <tissue evidence="2">Whole head</tissue>
    </source>
</reference>
<evidence type="ECO:0000313" key="3">
    <source>
        <dbReference type="Proteomes" id="UP000719412"/>
    </source>
</evidence>
<dbReference type="EMBL" id="JABDTM020030825">
    <property type="protein sequence ID" value="KAH0807294.1"/>
    <property type="molecule type" value="Genomic_DNA"/>
</dbReference>
<proteinExistence type="predicted"/>
<dbReference type="Proteomes" id="UP000719412">
    <property type="component" value="Unassembled WGS sequence"/>
</dbReference>
<comment type="caution">
    <text evidence="2">The sequence shown here is derived from an EMBL/GenBank/DDBJ whole genome shotgun (WGS) entry which is preliminary data.</text>
</comment>